<dbReference type="AlphaFoldDB" id="A0A0C2ZH78"/>
<comment type="similarity">
    <text evidence="1">Belongs to the short-chain dehydrogenases/reductases (SDR) family.</text>
</comment>
<gene>
    <name evidence="4" type="ORF">SCLCIDRAFT_919502</name>
</gene>
<evidence type="ECO:0000313" key="4">
    <source>
        <dbReference type="EMBL" id="KIM61013.1"/>
    </source>
</evidence>
<dbReference type="PANTHER" id="PTHR24320:SF282">
    <property type="entry name" value="WW DOMAIN-CONTAINING OXIDOREDUCTASE"/>
    <property type="match status" value="1"/>
</dbReference>
<dbReference type="PRINTS" id="PR00081">
    <property type="entry name" value="GDHRDH"/>
</dbReference>
<dbReference type="STRING" id="1036808.A0A0C2ZH78"/>
<organism evidence="4 5">
    <name type="scientific">Scleroderma citrinum Foug A</name>
    <dbReference type="NCBI Taxonomy" id="1036808"/>
    <lineage>
        <taxon>Eukaryota</taxon>
        <taxon>Fungi</taxon>
        <taxon>Dikarya</taxon>
        <taxon>Basidiomycota</taxon>
        <taxon>Agaricomycotina</taxon>
        <taxon>Agaricomycetes</taxon>
        <taxon>Agaricomycetidae</taxon>
        <taxon>Boletales</taxon>
        <taxon>Sclerodermatineae</taxon>
        <taxon>Sclerodermataceae</taxon>
        <taxon>Scleroderma</taxon>
    </lineage>
</organism>
<dbReference type="Gene3D" id="3.40.50.720">
    <property type="entry name" value="NAD(P)-binding Rossmann-like Domain"/>
    <property type="match status" value="1"/>
</dbReference>
<dbReference type="GO" id="GO:0016491">
    <property type="term" value="F:oxidoreductase activity"/>
    <property type="evidence" value="ECO:0007669"/>
    <property type="project" value="UniProtKB-KW"/>
</dbReference>
<name>A0A0C2ZH78_9AGAM</name>
<dbReference type="InterPro" id="IPR002347">
    <property type="entry name" value="SDR_fam"/>
</dbReference>
<proteinExistence type="inferred from homology"/>
<evidence type="ECO:0008006" key="6">
    <source>
        <dbReference type="Google" id="ProtNLM"/>
    </source>
</evidence>
<dbReference type="FunCoup" id="A0A0C2ZH78">
    <property type="interactions" value="148"/>
</dbReference>
<keyword evidence="3" id="KW-0560">Oxidoreductase</keyword>
<sequence>MGLFASKNFSPDRDIPDLNGKVILVTGGNTGIGYGTVKHLARKGAKVYMAARNKGRAEAAVAKLQSEGLGPGNGKVVWLELDLCDPRNSKKAAQEFMNKEDRLDILIHNAAVMVEPYEMYADGIQKIMAVNLISPFVLTRDLLPILRKTASHPESDVRIIVVASEGHKLVSGKPRFQTIEDLNDECNDAWLPGFARYCQSKLTNVLYTTELQRRLSSSGDPATSNITVLSIHPGVVNTVFERPEVTRLHLSTFVFLIGYPISVVPDVGAYNSVFAAASPVVKRERERFGGGYIVSVGRLVSRGGGLWRLLFPGQGEEENESEEKEWKWEERGKELWETIEKFLEERGV</sequence>
<dbReference type="InterPro" id="IPR036291">
    <property type="entry name" value="NAD(P)-bd_dom_sf"/>
</dbReference>
<dbReference type="PANTHER" id="PTHR24320">
    <property type="entry name" value="RETINOL DEHYDROGENASE"/>
    <property type="match status" value="1"/>
</dbReference>
<protein>
    <recommendedName>
        <fullName evidence="6">NAD(P)-binding protein</fullName>
    </recommendedName>
</protein>
<evidence type="ECO:0000256" key="3">
    <source>
        <dbReference type="ARBA" id="ARBA00023002"/>
    </source>
</evidence>
<dbReference type="HOGENOM" id="CLU_010194_44_6_1"/>
<dbReference type="EMBL" id="KN822056">
    <property type="protein sequence ID" value="KIM61013.1"/>
    <property type="molecule type" value="Genomic_DNA"/>
</dbReference>
<dbReference type="Proteomes" id="UP000053989">
    <property type="component" value="Unassembled WGS sequence"/>
</dbReference>
<keyword evidence="2" id="KW-0521">NADP</keyword>
<dbReference type="Pfam" id="PF00106">
    <property type="entry name" value="adh_short"/>
    <property type="match status" value="1"/>
</dbReference>
<accession>A0A0C2ZH78</accession>
<evidence type="ECO:0000256" key="2">
    <source>
        <dbReference type="ARBA" id="ARBA00022857"/>
    </source>
</evidence>
<dbReference type="OrthoDB" id="191139at2759"/>
<evidence type="ECO:0000256" key="1">
    <source>
        <dbReference type="ARBA" id="ARBA00006484"/>
    </source>
</evidence>
<dbReference type="SUPFAM" id="SSF51735">
    <property type="entry name" value="NAD(P)-binding Rossmann-fold domains"/>
    <property type="match status" value="1"/>
</dbReference>
<reference evidence="5" key="2">
    <citation type="submission" date="2015-01" db="EMBL/GenBank/DDBJ databases">
        <title>Evolutionary Origins and Diversification of the Mycorrhizal Mutualists.</title>
        <authorList>
            <consortium name="DOE Joint Genome Institute"/>
            <consortium name="Mycorrhizal Genomics Consortium"/>
            <person name="Kohler A."/>
            <person name="Kuo A."/>
            <person name="Nagy L.G."/>
            <person name="Floudas D."/>
            <person name="Copeland A."/>
            <person name="Barry K.W."/>
            <person name="Cichocki N."/>
            <person name="Veneault-Fourrey C."/>
            <person name="LaButti K."/>
            <person name="Lindquist E.A."/>
            <person name="Lipzen A."/>
            <person name="Lundell T."/>
            <person name="Morin E."/>
            <person name="Murat C."/>
            <person name="Riley R."/>
            <person name="Ohm R."/>
            <person name="Sun H."/>
            <person name="Tunlid A."/>
            <person name="Henrissat B."/>
            <person name="Grigoriev I.V."/>
            <person name="Hibbett D.S."/>
            <person name="Martin F."/>
        </authorList>
    </citation>
    <scope>NUCLEOTIDE SEQUENCE [LARGE SCALE GENOMIC DNA]</scope>
    <source>
        <strain evidence="5">Foug A</strain>
    </source>
</reference>
<evidence type="ECO:0000313" key="5">
    <source>
        <dbReference type="Proteomes" id="UP000053989"/>
    </source>
</evidence>
<dbReference type="InParanoid" id="A0A0C2ZH78"/>
<keyword evidence="5" id="KW-1185">Reference proteome</keyword>
<reference evidence="4 5" key="1">
    <citation type="submission" date="2014-04" db="EMBL/GenBank/DDBJ databases">
        <authorList>
            <consortium name="DOE Joint Genome Institute"/>
            <person name="Kuo A."/>
            <person name="Kohler A."/>
            <person name="Nagy L.G."/>
            <person name="Floudas D."/>
            <person name="Copeland A."/>
            <person name="Barry K.W."/>
            <person name="Cichocki N."/>
            <person name="Veneault-Fourrey C."/>
            <person name="LaButti K."/>
            <person name="Lindquist E.A."/>
            <person name="Lipzen A."/>
            <person name="Lundell T."/>
            <person name="Morin E."/>
            <person name="Murat C."/>
            <person name="Sun H."/>
            <person name="Tunlid A."/>
            <person name="Henrissat B."/>
            <person name="Grigoriev I.V."/>
            <person name="Hibbett D.S."/>
            <person name="Martin F."/>
            <person name="Nordberg H.P."/>
            <person name="Cantor M.N."/>
            <person name="Hua S.X."/>
        </authorList>
    </citation>
    <scope>NUCLEOTIDE SEQUENCE [LARGE SCALE GENOMIC DNA]</scope>
    <source>
        <strain evidence="4 5">Foug A</strain>
    </source>
</reference>